<dbReference type="SMART" id="SM00354">
    <property type="entry name" value="HTH_LACI"/>
    <property type="match status" value="1"/>
</dbReference>
<dbReference type="RefSeq" id="WP_229119244.1">
    <property type="nucleotide sequence ID" value="NZ_JADNKL010000001.1"/>
</dbReference>
<dbReference type="CDD" id="cd01392">
    <property type="entry name" value="HTH_LacI"/>
    <property type="match status" value="1"/>
</dbReference>
<feature type="domain" description="HTH lacI-type" evidence="4">
    <location>
        <begin position="7"/>
        <end position="61"/>
    </location>
</feature>
<dbReference type="SUPFAM" id="SSF53822">
    <property type="entry name" value="Periplasmic binding protein-like I"/>
    <property type="match status" value="1"/>
</dbReference>
<evidence type="ECO:0000256" key="2">
    <source>
        <dbReference type="ARBA" id="ARBA00023125"/>
    </source>
</evidence>
<accession>A0AAP3SA99</accession>
<evidence type="ECO:0000259" key="4">
    <source>
        <dbReference type="PROSITE" id="PS50932"/>
    </source>
</evidence>
<dbReference type="InterPro" id="IPR010982">
    <property type="entry name" value="Lambda_DNA-bd_dom_sf"/>
</dbReference>
<dbReference type="Gene3D" id="1.10.260.40">
    <property type="entry name" value="lambda repressor-like DNA-binding domains"/>
    <property type="match status" value="1"/>
</dbReference>
<dbReference type="Gene3D" id="3.40.50.2300">
    <property type="match status" value="2"/>
</dbReference>
<dbReference type="Proteomes" id="UP001217776">
    <property type="component" value="Unassembled WGS sequence"/>
</dbReference>
<dbReference type="InterPro" id="IPR000843">
    <property type="entry name" value="HTH_LacI"/>
</dbReference>
<organism evidence="5 6">
    <name type="scientific">Bacteroides thetaiotaomicron</name>
    <dbReference type="NCBI Taxonomy" id="818"/>
    <lineage>
        <taxon>Bacteria</taxon>
        <taxon>Pseudomonadati</taxon>
        <taxon>Bacteroidota</taxon>
        <taxon>Bacteroidia</taxon>
        <taxon>Bacteroidales</taxon>
        <taxon>Bacteroidaceae</taxon>
        <taxon>Bacteroides</taxon>
    </lineage>
</organism>
<dbReference type="PANTHER" id="PTHR30146:SF109">
    <property type="entry name" value="HTH-TYPE TRANSCRIPTIONAL REGULATOR GALS"/>
    <property type="match status" value="1"/>
</dbReference>
<proteinExistence type="predicted"/>
<dbReference type="AlphaFoldDB" id="A0AAP3SA99"/>
<keyword evidence="1" id="KW-0805">Transcription regulation</keyword>
<dbReference type="Pfam" id="PF13377">
    <property type="entry name" value="Peripla_BP_3"/>
    <property type="match status" value="1"/>
</dbReference>
<protein>
    <submittedName>
        <fullName evidence="5">LacI family DNA-binding transcriptional regulator</fullName>
    </submittedName>
</protein>
<dbReference type="EMBL" id="JAQNVG010000003">
    <property type="protein sequence ID" value="MDC2234609.1"/>
    <property type="molecule type" value="Genomic_DNA"/>
</dbReference>
<dbReference type="SUPFAM" id="SSF47413">
    <property type="entry name" value="lambda repressor-like DNA-binding domains"/>
    <property type="match status" value="1"/>
</dbReference>
<dbReference type="PANTHER" id="PTHR30146">
    <property type="entry name" value="LACI-RELATED TRANSCRIPTIONAL REPRESSOR"/>
    <property type="match status" value="1"/>
</dbReference>
<dbReference type="CDD" id="cd06267">
    <property type="entry name" value="PBP1_LacI_sugar_binding-like"/>
    <property type="match status" value="1"/>
</dbReference>
<gene>
    <name evidence="5" type="ORF">PO127_02450</name>
</gene>
<reference evidence="5" key="1">
    <citation type="submission" date="2022-10" db="EMBL/GenBank/DDBJ databases">
        <title>Human gut microbiome strain richness.</title>
        <authorList>
            <person name="Chen-Liaw A."/>
        </authorList>
    </citation>
    <scope>NUCLEOTIDE SEQUENCE</scope>
    <source>
        <strain evidence="5">1001283st1_A3_1001283B150304_161114</strain>
    </source>
</reference>
<evidence type="ECO:0000313" key="5">
    <source>
        <dbReference type="EMBL" id="MDC2234609.1"/>
    </source>
</evidence>
<dbReference type="GO" id="GO:0000976">
    <property type="term" value="F:transcription cis-regulatory region binding"/>
    <property type="evidence" value="ECO:0007669"/>
    <property type="project" value="TreeGrafter"/>
</dbReference>
<dbReference type="InterPro" id="IPR046335">
    <property type="entry name" value="LacI/GalR-like_sensor"/>
</dbReference>
<dbReference type="PROSITE" id="PS50932">
    <property type="entry name" value="HTH_LACI_2"/>
    <property type="match status" value="1"/>
</dbReference>
<keyword evidence="2 5" id="KW-0238">DNA-binding</keyword>
<comment type="caution">
    <text evidence="5">The sequence shown here is derived from an EMBL/GenBank/DDBJ whole genome shotgun (WGS) entry which is preliminary data.</text>
</comment>
<evidence type="ECO:0000313" key="6">
    <source>
        <dbReference type="Proteomes" id="UP001217776"/>
    </source>
</evidence>
<evidence type="ECO:0000256" key="3">
    <source>
        <dbReference type="ARBA" id="ARBA00023163"/>
    </source>
</evidence>
<dbReference type="InterPro" id="IPR028082">
    <property type="entry name" value="Peripla_BP_I"/>
</dbReference>
<dbReference type="Pfam" id="PF00356">
    <property type="entry name" value="LacI"/>
    <property type="match status" value="1"/>
</dbReference>
<name>A0AAP3SA99_BACT4</name>
<dbReference type="GO" id="GO:0003700">
    <property type="term" value="F:DNA-binding transcription factor activity"/>
    <property type="evidence" value="ECO:0007669"/>
    <property type="project" value="TreeGrafter"/>
</dbReference>
<sequence length="369" mass="41659">MENRKHTSLKDLAQALGVSIPTVSRALKDSPEISRELCAKAKKLAKEMNYRPNPFAMSLRKNAPRIIGVIVPDIVTHFFASILNGIENMAIDNGYFVIITTSHESFEHEKRNIENLVNMRVEGIIACLSQETTDFSHFAALKEINMPLILFDRVCLTDQFSSVIADGAQSAQMATQHLLDNGSKRVAFIGGANHLDIVKRRKHGYLEALRDNRIPIEKELVVCRKIDYEEGQIATETLLSLPQPPDAILAMNDTLAFAAMEVIKRHGLRIPDDIAIIGYTDEQHANYVEPKLSAVSHQTYKMGETACQLLIDQIKGDRTVKQVVIPTHLQIRESSIKENNKKMLYLRNIDTAPFTYREFYLIISTPLQY</sequence>
<evidence type="ECO:0000256" key="1">
    <source>
        <dbReference type="ARBA" id="ARBA00023015"/>
    </source>
</evidence>
<keyword evidence="3" id="KW-0804">Transcription</keyword>